<proteinExistence type="predicted"/>
<dbReference type="AlphaFoldDB" id="A0A4Z1C0N6"/>
<dbReference type="InterPro" id="IPR012337">
    <property type="entry name" value="RNaseH-like_sf"/>
</dbReference>
<protein>
    <recommendedName>
        <fullName evidence="1">Integrase catalytic domain-containing protein</fullName>
    </recommendedName>
</protein>
<dbReference type="OrthoDB" id="9814072at2"/>
<sequence>MHAWETGSQACAGVRRWITFYNRLRPHTAHGGRTPTMVYVKSIATDQQAQAET</sequence>
<comment type="caution">
    <text evidence="2">The sequence shown here is derived from an EMBL/GenBank/DDBJ whole genome shotgun (WGS) entry which is preliminary data.</text>
</comment>
<dbReference type="GO" id="GO:0015074">
    <property type="term" value="P:DNA integration"/>
    <property type="evidence" value="ECO:0007669"/>
    <property type="project" value="InterPro"/>
</dbReference>
<feature type="domain" description="Integrase catalytic" evidence="1">
    <location>
        <begin position="2"/>
        <end position="35"/>
    </location>
</feature>
<name>A0A4Z1C0N6_9RHOB</name>
<dbReference type="SUPFAM" id="SSF53098">
    <property type="entry name" value="Ribonuclease H-like"/>
    <property type="match status" value="1"/>
</dbReference>
<dbReference type="Pfam" id="PF13683">
    <property type="entry name" value="rve_3"/>
    <property type="match status" value="1"/>
</dbReference>
<keyword evidence="3" id="KW-1185">Reference proteome</keyword>
<reference evidence="2 3" key="1">
    <citation type="submission" date="2019-03" db="EMBL/GenBank/DDBJ databases">
        <authorList>
            <person name="Li J."/>
        </authorList>
    </citation>
    <scope>NUCLEOTIDE SEQUENCE [LARGE SCALE GENOMIC DNA]</scope>
    <source>
        <strain evidence="2 3">3058</strain>
    </source>
</reference>
<gene>
    <name evidence="2" type="ORF">E4L95_15935</name>
</gene>
<dbReference type="InterPro" id="IPR001584">
    <property type="entry name" value="Integrase_cat-core"/>
</dbReference>
<dbReference type="Proteomes" id="UP000297972">
    <property type="component" value="Unassembled WGS sequence"/>
</dbReference>
<evidence type="ECO:0000313" key="2">
    <source>
        <dbReference type="EMBL" id="TGN53731.1"/>
    </source>
</evidence>
<organism evidence="2 3">
    <name type="scientific">Paracoccus liaowanqingii</name>
    <dbReference type="NCBI Taxonomy" id="2560053"/>
    <lineage>
        <taxon>Bacteria</taxon>
        <taxon>Pseudomonadati</taxon>
        <taxon>Pseudomonadota</taxon>
        <taxon>Alphaproteobacteria</taxon>
        <taxon>Rhodobacterales</taxon>
        <taxon>Paracoccaceae</taxon>
        <taxon>Paracoccus</taxon>
    </lineage>
</organism>
<evidence type="ECO:0000313" key="3">
    <source>
        <dbReference type="Proteomes" id="UP000297972"/>
    </source>
</evidence>
<dbReference type="EMBL" id="SRPG01000182">
    <property type="protein sequence ID" value="TGN53731.1"/>
    <property type="molecule type" value="Genomic_DNA"/>
</dbReference>
<evidence type="ECO:0000259" key="1">
    <source>
        <dbReference type="Pfam" id="PF13683"/>
    </source>
</evidence>
<accession>A0A4Z1C0N6</accession>